<gene>
    <name evidence="4" type="ORF">DNG_03940</name>
</gene>
<dbReference type="SUPFAM" id="SSF55811">
    <property type="entry name" value="Nudix"/>
    <property type="match status" value="1"/>
</dbReference>
<dbReference type="EMBL" id="ONZQ02000004">
    <property type="protein sequence ID" value="SPO01193.1"/>
    <property type="molecule type" value="Genomic_DNA"/>
</dbReference>
<feature type="region of interest" description="Disordered" evidence="2">
    <location>
        <begin position="1"/>
        <end position="26"/>
    </location>
</feature>
<sequence length="333" mass="37787">MPPDTTMDPQNACEEGLQSESPRLPFPTEGAKTVREMIGTLDSFPQHGDSRRLDHYAFTIEGYAEPFGIVHKDIQEDIPWPGCWKINDKPRTLHLMARNRDDAGRLLDDTIEGIREKGRIKGLGKRKKRALFTIKFENGHHIRDKYVCHIDVAGWQIFGLIAFGVGVIGRESGQYWFQQRSWRREMHPGKLDMMAGGGIEDDEEPWGAAIREAEEEAGVPRAYSGEHLQPCGTVSYHLAWSHLNKPGSFPHVIHLFEIEVSDIPVKNDGEVEGFERMAENQVLDELYLGRFKPILFMQLASYLSGKGALDIDKDLVPRMHRRLVEDGAWTSDA</sequence>
<evidence type="ECO:0000313" key="4">
    <source>
        <dbReference type="EMBL" id="SPO01193.1"/>
    </source>
</evidence>
<dbReference type="InterPro" id="IPR000086">
    <property type="entry name" value="NUDIX_hydrolase_dom"/>
</dbReference>
<dbReference type="PROSITE" id="PS00893">
    <property type="entry name" value="NUDIX_BOX"/>
    <property type="match status" value="1"/>
</dbReference>
<evidence type="ECO:0000256" key="1">
    <source>
        <dbReference type="ARBA" id="ARBA00022801"/>
    </source>
</evidence>
<protein>
    <recommendedName>
        <fullName evidence="3">Nudix hydrolase domain-containing protein</fullName>
    </recommendedName>
</protein>
<reference evidence="4" key="1">
    <citation type="submission" date="2018-03" db="EMBL/GenBank/DDBJ databases">
        <authorList>
            <person name="Guldener U."/>
        </authorList>
    </citation>
    <scope>NUCLEOTIDE SEQUENCE</scope>
</reference>
<proteinExistence type="predicted"/>
<dbReference type="Pfam" id="PF00293">
    <property type="entry name" value="NUDIX"/>
    <property type="match status" value="1"/>
</dbReference>
<dbReference type="PROSITE" id="PS51462">
    <property type="entry name" value="NUDIX"/>
    <property type="match status" value="1"/>
</dbReference>
<name>A0AAE8MXI4_9PEZI</name>
<accession>A0AAE8MXI4</accession>
<evidence type="ECO:0000256" key="2">
    <source>
        <dbReference type="SAM" id="MobiDB-lite"/>
    </source>
</evidence>
<dbReference type="AlphaFoldDB" id="A0AAE8MXI4"/>
<evidence type="ECO:0000259" key="3">
    <source>
        <dbReference type="PROSITE" id="PS51462"/>
    </source>
</evidence>
<dbReference type="Proteomes" id="UP001187682">
    <property type="component" value="Unassembled WGS sequence"/>
</dbReference>
<dbReference type="GO" id="GO:0016787">
    <property type="term" value="F:hydrolase activity"/>
    <property type="evidence" value="ECO:0007669"/>
    <property type="project" value="UniProtKB-KW"/>
</dbReference>
<dbReference type="Gene3D" id="3.90.79.10">
    <property type="entry name" value="Nucleoside Triphosphate Pyrophosphohydrolase"/>
    <property type="match status" value="1"/>
</dbReference>
<keyword evidence="5" id="KW-1185">Reference proteome</keyword>
<dbReference type="InterPro" id="IPR015797">
    <property type="entry name" value="NUDIX_hydrolase-like_dom_sf"/>
</dbReference>
<comment type="caution">
    <text evidence="4">The sequence shown here is derived from an EMBL/GenBank/DDBJ whole genome shotgun (WGS) entry which is preliminary data.</text>
</comment>
<feature type="domain" description="Nudix hydrolase" evidence="3">
    <location>
        <begin position="158"/>
        <end position="299"/>
    </location>
</feature>
<organism evidence="4 5">
    <name type="scientific">Cephalotrichum gorgonifer</name>
    <dbReference type="NCBI Taxonomy" id="2041049"/>
    <lineage>
        <taxon>Eukaryota</taxon>
        <taxon>Fungi</taxon>
        <taxon>Dikarya</taxon>
        <taxon>Ascomycota</taxon>
        <taxon>Pezizomycotina</taxon>
        <taxon>Sordariomycetes</taxon>
        <taxon>Hypocreomycetidae</taxon>
        <taxon>Microascales</taxon>
        <taxon>Microascaceae</taxon>
        <taxon>Cephalotrichum</taxon>
    </lineage>
</organism>
<dbReference type="InterPro" id="IPR020084">
    <property type="entry name" value="NUDIX_hydrolase_CS"/>
</dbReference>
<evidence type="ECO:0000313" key="5">
    <source>
        <dbReference type="Proteomes" id="UP001187682"/>
    </source>
</evidence>
<keyword evidence="1" id="KW-0378">Hydrolase</keyword>